<evidence type="ECO:0000259" key="1">
    <source>
        <dbReference type="Pfam" id="PF04545"/>
    </source>
</evidence>
<keyword evidence="3" id="KW-1185">Reference proteome</keyword>
<feature type="domain" description="RNA polymerase sigma-70 region 4" evidence="1">
    <location>
        <begin position="89"/>
        <end position="137"/>
    </location>
</feature>
<organism evidence="2 3">
    <name type="scientific">Virgibacillus kapii</name>
    <dbReference type="NCBI Taxonomy" id="1638645"/>
    <lineage>
        <taxon>Bacteria</taxon>
        <taxon>Bacillati</taxon>
        <taxon>Bacillota</taxon>
        <taxon>Bacilli</taxon>
        <taxon>Bacillales</taxon>
        <taxon>Bacillaceae</taxon>
        <taxon>Virgibacillus</taxon>
    </lineage>
</organism>
<dbReference type="CDD" id="cd06171">
    <property type="entry name" value="Sigma70_r4"/>
    <property type="match status" value="1"/>
</dbReference>
<dbReference type="InterPro" id="IPR013324">
    <property type="entry name" value="RNA_pol_sigma_r3/r4-like"/>
</dbReference>
<dbReference type="Proteomes" id="UP000634435">
    <property type="component" value="Unassembled WGS sequence"/>
</dbReference>
<dbReference type="Gene3D" id="1.20.140.160">
    <property type="match status" value="1"/>
</dbReference>
<sequence>MDMVDSTFQSHYMKVKKIKYISNLIHFFSIDFDKRIRKDQYRNLLVLDKSLSNDLTTSPRDLIIDEHNYNITFGNSLLDHIENERLVKALKQLTYKQFRVLEMIYLENYSLKEVADLLQLTPQNISKHHRTALEKIYKYFTRGRVDD</sequence>
<dbReference type="EMBL" id="BMPN01000015">
    <property type="protein sequence ID" value="GGJ77097.1"/>
    <property type="molecule type" value="Genomic_DNA"/>
</dbReference>
<dbReference type="InterPro" id="IPR014284">
    <property type="entry name" value="RNA_pol_sigma-70_dom"/>
</dbReference>
<dbReference type="RefSeq" id="WP_308696509.1">
    <property type="nucleotide sequence ID" value="NZ_BMPN01000015.1"/>
</dbReference>
<protein>
    <recommendedName>
        <fullName evidence="1">RNA polymerase sigma-70 region 4 domain-containing protein</fullName>
    </recommendedName>
</protein>
<comment type="caution">
    <text evidence="2">The sequence shown here is derived from an EMBL/GenBank/DDBJ whole genome shotgun (WGS) entry which is preliminary data.</text>
</comment>
<dbReference type="NCBIfam" id="TIGR02937">
    <property type="entry name" value="sigma70-ECF"/>
    <property type="match status" value="1"/>
</dbReference>
<dbReference type="Pfam" id="PF04545">
    <property type="entry name" value="Sigma70_r4"/>
    <property type="match status" value="1"/>
</dbReference>
<dbReference type="InterPro" id="IPR007630">
    <property type="entry name" value="RNA_pol_sigma70_r4"/>
</dbReference>
<accession>A0ABQ2DY55</accession>
<gene>
    <name evidence="2" type="ORF">GCM10007111_43440</name>
</gene>
<name>A0ABQ2DY55_9BACI</name>
<evidence type="ECO:0000313" key="3">
    <source>
        <dbReference type="Proteomes" id="UP000634435"/>
    </source>
</evidence>
<dbReference type="SUPFAM" id="SSF88659">
    <property type="entry name" value="Sigma3 and sigma4 domains of RNA polymerase sigma factors"/>
    <property type="match status" value="1"/>
</dbReference>
<proteinExistence type="predicted"/>
<evidence type="ECO:0000313" key="2">
    <source>
        <dbReference type="EMBL" id="GGJ77097.1"/>
    </source>
</evidence>
<reference evidence="3" key="1">
    <citation type="journal article" date="2019" name="Int. J. Syst. Evol. Microbiol.">
        <title>The Global Catalogue of Microorganisms (GCM) 10K type strain sequencing project: providing services to taxonomists for standard genome sequencing and annotation.</title>
        <authorList>
            <consortium name="The Broad Institute Genomics Platform"/>
            <consortium name="The Broad Institute Genome Sequencing Center for Infectious Disease"/>
            <person name="Wu L."/>
            <person name="Ma J."/>
        </authorList>
    </citation>
    <scope>NUCLEOTIDE SEQUENCE [LARGE SCALE GENOMIC DNA]</scope>
    <source>
        <strain evidence="3">JCM 30071</strain>
    </source>
</reference>